<keyword evidence="4" id="KW-1185">Reference proteome</keyword>
<comment type="caution">
    <text evidence="3">The sequence shown here is derived from an EMBL/GenBank/DDBJ whole genome shotgun (WGS) entry which is preliminary data.</text>
</comment>
<feature type="region of interest" description="Disordered" evidence="1">
    <location>
        <begin position="174"/>
        <end position="207"/>
    </location>
</feature>
<gene>
    <name evidence="3" type="ORF">GCM10022254_25960</name>
</gene>
<dbReference type="Proteomes" id="UP001501710">
    <property type="component" value="Unassembled WGS sequence"/>
</dbReference>
<evidence type="ECO:0000256" key="1">
    <source>
        <dbReference type="SAM" id="MobiDB-lite"/>
    </source>
</evidence>
<protein>
    <recommendedName>
        <fullName evidence="5">ABC transporter permease</fullName>
    </recommendedName>
</protein>
<evidence type="ECO:0008006" key="5">
    <source>
        <dbReference type="Google" id="ProtNLM"/>
    </source>
</evidence>
<accession>A0ABP8BYV5</accession>
<evidence type="ECO:0000313" key="4">
    <source>
        <dbReference type="Proteomes" id="UP001501710"/>
    </source>
</evidence>
<sequence>MVREPPGRLSAARFLMTWAVTAVAVALLGPLAGLLWAKTAPEVTYLIVQGEPLLADPEGQGPIGVDARFALIALAAGALCGIAAYIAGGRVGHDIALLLGLAMGGVAAAYLAWRTGHMIGLGDFQDKVRDARDGATVTGVADLRAKGVLVFWAVAAVAVYALLELVVRRLPAGDRGKPGVGEADEVGGDEFDLESAPSGGDVDGRER</sequence>
<feature type="transmembrane region" description="Helical" evidence="2">
    <location>
        <begin position="12"/>
        <end position="36"/>
    </location>
</feature>
<feature type="transmembrane region" description="Helical" evidence="2">
    <location>
        <begin position="149"/>
        <end position="167"/>
    </location>
</feature>
<proteinExistence type="predicted"/>
<reference evidence="4" key="1">
    <citation type="journal article" date="2019" name="Int. J. Syst. Evol. Microbiol.">
        <title>The Global Catalogue of Microorganisms (GCM) 10K type strain sequencing project: providing services to taxonomists for standard genome sequencing and annotation.</title>
        <authorList>
            <consortium name="The Broad Institute Genomics Platform"/>
            <consortium name="The Broad Institute Genome Sequencing Center for Infectious Disease"/>
            <person name="Wu L."/>
            <person name="Ma J."/>
        </authorList>
    </citation>
    <scope>NUCLEOTIDE SEQUENCE [LARGE SCALE GENOMIC DNA]</scope>
    <source>
        <strain evidence="4">JCM 17440</strain>
    </source>
</reference>
<feature type="transmembrane region" description="Helical" evidence="2">
    <location>
        <begin position="95"/>
        <end position="113"/>
    </location>
</feature>
<keyword evidence="2" id="KW-0472">Membrane</keyword>
<feature type="compositionally biased region" description="Acidic residues" evidence="1">
    <location>
        <begin position="182"/>
        <end position="193"/>
    </location>
</feature>
<organism evidence="3 4">
    <name type="scientific">Actinomadura meridiana</name>
    <dbReference type="NCBI Taxonomy" id="559626"/>
    <lineage>
        <taxon>Bacteria</taxon>
        <taxon>Bacillati</taxon>
        <taxon>Actinomycetota</taxon>
        <taxon>Actinomycetes</taxon>
        <taxon>Streptosporangiales</taxon>
        <taxon>Thermomonosporaceae</taxon>
        <taxon>Actinomadura</taxon>
    </lineage>
</organism>
<evidence type="ECO:0000313" key="3">
    <source>
        <dbReference type="EMBL" id="GAA4230637.1"/>
    </source>
</evidence>
<keyword evidence="2" id="KW-1133">Transmembrane helix</keyword>
<feature type="transmembrane region" description="Helical" evidence="2">
    <location>
        <begin position="69"/>
        <end position="88"/>
    </location>
</feature>
<name>A0ABP8BYV5_9ACTN</name>
<keyword evidence="2" id="KW-0812">Transmembrane</keyword>
<dbReference type="EMBL" id="BAABAS010000005">
    <property type="protein sequence ID" value="GAA4230637.1"/>
    <property type="molecule type" value="Genomic_DNA"/>
</dbReference>
<evidence type="ECO:0000256" key="2">
    <source>
        <dbReference type="SAM" id="Phobius"/>
    </source>
</evidence>